<evidence type="ECO:0000313" key="3">
    <source>
        <dbReference type="Proteomes" id="UP000193450"/>
    </source>
</evidence>
<dbReference type="STRING" id="716816.BST96_20020"/>
<proteinExistence type="predicted"/>
<gene>
    <name evidence="2" type="ORF">BST96_20020</name>
</gene>
<evidence type="ECO:0000313" key="2">
    <source>
        <dbReference type="EMBL" id="ARN76185.1"/>
    </source>
</evidence>
<keyword evidence="3" id="KW-1185">Reference proteome</keyword>
<dbReference type="GO" id="GO:0006935">
    <property type="term" value="P:chemotaxis"/>
    <property type="evidence" value="ECO:0007669"/>
    <property type="project" value="UniProtKB-KW"/>
</dbReference>
<accession>A0A1X9NK30</accession>
<organism evidence="2 3">
    <name type="scientific">Oceanicoccus sagamiensis</name>
    <dbReference type="NCBI Taxonomy" id="716816"/>
    <lineage>
        <taxon>Bacteria</taxon>
        <taxon>Pseudomonadati</taxon>
        <taxon>Pseudomonadota</taxon>
        <taxon>Gammaproteobacteria</taxon>
        <taxon>Cellvibrionales</taxon>
        <taxon>Spongiibacteraceae</taxon>
        <taxon>Oceanicoccus</taxon>
    </lineage>
</organism>
<dbReference type="OrthoDB" id="281471at2"/>
<dbReference type="Gene3D" id="3.40.1550.10">
    <property type="entry name" value="CheC-like"/>
    <property type="match status" value="1"/>
</dbReference>
<dbReference type="RefSeq" id="WP_085760386.1">
    <property type="nucleotide sequence ID" value="NZ_CP019343.1"/>
</dbReference>
<evidence type="ECO:0000256" key="1">
    <source>
        <dbReference type="ARBA" id="ARBA00022500"/>
    </source>
</evidence>
<keyword evidence="1" id="KW-0145">Chemotaxis</keyword>
<dbReference type="InterPro" id="IPR028976">
    <property type="entry name" value="CheC-like_sf"/>
</dbReference>
<evidence type="ECO:0008006" key="4">
    <source>
        <dbReference type="Google" id="ProtNLM"/>
    </source>
</evidence>
<dbReference type="Proteomes" id="UP000193450">
    <property type="component" value="Chromosome"/>
</dbReference>
<dbReference type="SUPFAM" id="SSF103039">
    <property type="entry name" value="CheC-like"/>
    <property type="match status" value="1"/>
</dbReference>
<dbReference type="EMBL" id="CP019343">
    <property type="protein sequence ID" value="ARN76185.1"/>
    <property type="molecule type" value="Genomic_DNA"/>
</dbReference>
<dbReference type="CDD" id="cd17910">
    <property type="entry name" value="CheC_ClassII"/>
    <property type="match status" value="1"/>
</dbReference>
<name>A0A1X9NK30_9GAMM</name>
<sequence>MSNTDFNEDIRDGIQEVTNVAVGEAADKIARSFSTFVNIPIPSVHLLDAVDVSMALSAIEGSERVTAVTQPFFGSGISGEALLIFTDASMTELSQLMGYQASVGDDHQQVELVLEMASLLNGSCIHGICSQLDISVLLKHPILLGQHTALSDILSNSDFPWNQTLAIELNYAFEDYSITCDLIILFHEGSLASLFRQVNYLLD</sequence>
<dbReference type="AlphaFoldDB" id="A0A1X9NK30"/>
<reference evidence="2 3" key="1">
    <citation type="submission" date="2016-11" db="EMBL/GenBank/DDBJ databases">
        <title>Trade-off between light-utilization and light-protection in marine flavobacteria.</title>
        <authorList>
            <person name="Kumagai Y."/>
        </authorList>
    </citation>
    <scope>NUCLEOTIDE SEQUENCE [LARGE SCALE GENOMIC DNA]</scope>
    <source>
        <strain evidence="2 3">NBRC 107125</strain>
    </source>
</reference>
<dbReference type="KEGG" id="osg:BST96_20020"/>
<protein>
    <recommendedName>
        <fullName evidence="4">Chemotaxis protein CheC</fullName>
    </recommendedName>
</protein>